<dbReference type="EMBL" id="VXRG01000075">
    <property type="protein sequence ID" value="MXY93601.1"/>
    <property type="molecule type" value="Genomic_DNA"/>
</dbReference>
<dbReference type="InterPro" id="IPR028082">
    <property type="entry name" value="Peripla_BP_I"/>
</dbReference>
<name>A0A6B0YTF0_9CHLR</name>
<dbReference type="AlphaFoldDB" id="A0A6B0YTF0"/>
<evidence type="ECO:0000313" key="5">
    <source>
        <dbReference type="EMBL" id="MXY93601.1"/>
    </source>
</evidence>
<evidence type="ECO:0000256" key="2">
    <source>
        <dbReference type="ARBA" id="ARBA00022729"/>
    </source>
</evidence>
<dbReference type="Gene3D" id="3.40.50.2300">
    <property type="match status" value="2"/>
</dbReference>
<dbReference type="CDD" id="cd06345">
    <property type="entry name" value="PBP1_ABC_ligand_binding-like"/>
    <property type="match status" value="1"/>
</dbReference>
<dbReference type="Pfam" id="PF13458">
    <property type="entry name" value="Peripla_BP_6"/>
    <property type="match status" value="1"/>
</dbReference>
<evidence type="ECO:0000259" key="4">
    <source>
        <dbReference type="Pfam" id="PF13458"/>
    </source>
</evidence>
<organism evidence="5">
    <name type="scientific">Caldilineaceae bacterium SB0664_bin_27</name>
    <dbReference type="NCBI Taxonomy" id="2605260"/>
    <lineage>
        <taxon>Bacteria</taxon>
        <taxon>Bacillati</taxon>
        <taxon>Chloroflexota</taxon>
        <taxon>Caldilineae</taxon>
        <taxon>Caldilineales</taxon>
        <taxon>Caldilineaceae</taxon>
    </lineage>
</organism>
<sequence length="448" mass="47516">MRFALIGFKRAFAAVLITLVIVGCGPASPTTEEIQPVAVDSEASSSTEENGSQQPVGESIRIGALVPLSAPGSVVGGEAMQDAMIIAAEEINANGGVLGRPVELIVVDSEGLPERGASVTERLISQEGVVAIAGGYHSSVGVVAKEVAHDYGIPIVFANTWNDTITSVQYPQVFRIAPISSEVSAIDVNFMQWLRDEAGARLEKVVLLTENTDYGIPAAEDTARLLSEAGIESVTFGVDIGTQDFAGIIERVRAEDPDLIMSLATGEASYNFAQQSADAGLGPQDVPTMCDHVALESDAFWTNVPDGNYCFVRRIGLPPQLYNDAAHSFLAGYEARTGKEGAESYAFAAYDAVRVIAQAIDEAGSTDAQAIIAALEEITYEGALGTITFPINSRNTPEETGVDPKWWHQFPDPAVTVVQYQQEGEESVGATVVYPPTYRTGDPVIVGQ</sequence>
<proteinExistence type="inferred from homology"/>
<dbReference type="InterPro" id="IPR028081">
    <property type="entry name" value="Leu-bd"/>
</dbReference>
<reference evidence="5" key="1">
    <citation type="submission" date="2019-09" db="EMBL/GenBank/DDBJ databases">
        <title>Characterisation of the sponge microbiome using genome-centric metagenomics.</title>
        <authorList>
            <person name="Engelberts J.P."/>
            <person name="Robbins S.J."/>
            <person name="De Goeij J.M."/>
            <person name="Aranda M."/>
            <person name="Bell S.C."/>
            <person name="Webster N.S."/>
        </authorList>
    </citation>
    <scope>NUCLEOTIDE SEQUENCE</scope>
    <source>
        <strain evidence="5">SB0664_bin_27</strain>
    </source>
</reference>
<feature type="domain" description="Leucine-binding protein" evidence="4">
    <location>
        <begin position="59"/>
        <end position="389"/>
    </location>
</feature>
<keyword evidence="2" id="KW-0732">Signal</keyword>
<comment type="similarity">
    <text evidence="1">Belongs to the leucine-binding protein family.</text>
</comment>
<dbReference type="InterPro" id="IPR051010">
    <property type="entry name" value="BCAA_transport"/>
</dbReference>
<dbReference type="SUPFAM" id="SSF53822">
    <property type="entry name" value="Periplasmic binding protein-like I"/>
    <property type="match status" value="1"/>
</dbReference>
<protein>
    <submittedName>
        <fullName evidence="5">ABC transporter substrate-binding protein</fullName>
    </submittedName>
</protein>
<feature type="region of interest" description="Disordered" evidence="3">
    <location>
        <begin position="31"/>
        <end position="56"/>
    </location>
</feature>
<feature type="compositionally biased region" description="Polar residues" evidence="3">
    <location>
        <begin position="42"/>
        <end position="56"/>
    </location>
</feature>
<dbReference type="PROSITE" id="PS51257">
    <property type="entry name" value="PROKAR_LIPOPROTEIN"/>
    <property type="match status" value="1"/>
</dbReference>
<evidence type="ECO:0000256" key="3">
    <source>
        <dbReference type="SAM" id="MobiDB-lite"/>
    </source>
</evidence>
<accession>A0A6B0YTF0</accession>
<evidence type="ECO:0000256" key="1">
    <source>
        <dbReference type="ARBA" id="ARBA00010062"/>
    </source>
</evidence>
<comment type="caution">
    <text evidence="5">The sequence shown here is derived from an EMBL/GenBank/DDBJ whole genome shotgun (WGS) entry which is preliminary data.</text>
</comment>
<dbReference type="PANTHER" id="PTHR30483">
    <property type="entry name" value="LEUCINE-SPECIFIC-BINDING PROTEIN"/>
    <property type="match status" value="1"/>
</dbReference>
<gene>
    <name evidence="5" type="ORF">F4Y42_09150</name>
</gene>